<name>A0A2X1XMH2_9FIRM</name>
<dbReference type="Proteomes" id="UP000250070">
    <property type="component" value="Unassembled WGS sequence"/>
</dbReference>
<protein>
    <recommendedName>
        <fullName evidence="3">Magnesium transporter MgtE intracellular domain-containing protein</fullName>
    </recommendedName>
</protein>
<proteinExistence type="predicted"/>
<evidence type="ECO:0000313" key="1">
    <source>
        <dbReference type="EMBL" id="SPY43652.1"/>
    </source>
</evidence>
<dbReference type="AlphaFoldDB" id="A0A2X1XMH2"/>
<dbReference type="SUPFAM" id="SSF158791">
    <property type="entry name" value="MgtE N-terminal domain-like"/>
    <property type="match status" value="1"/>
</dbReference>
<evidence type="ECO:0000313" key="2">
    <source>
        <dbReference type="Proteomes" id="UP000250070"/>
    </source>
</evidence>
<organism evidence="1 2">
    <name type="scientific">Peptoniphilus harei</name>
    <dbReference type="NCBI Taxonomy" id="54005"/>
    <lineage>
        <taxon>Bacteria</taxon>
        <taxon>Bacillati</taxon>
        <taxon>Bacillota</taxon>
        <taxon>Tissierellia</taxon>
        <taxon>Tissierellales</taxon>
        <taxon>Peptoniphilaceae</taxon>
        <taxon>Peptoniphilus</taxon>
    </lineage>
</organism>
<sequence length="62" mass="7353">MNNLDREKLKNLQEKINRMDPVDIAENLEELSKEDVAIWIKLLKKDLLADAFLSCQEIRRLK</sequence>
<dbReference type="RefSeq" id="WP_322788186.1">
    <property type="nucleotide sequence ID" value="NZ_UATM01000028.1"/>
</dbReference>
<evidence type="ECO:0008006" key="3">
    <source>
        <dbReference type="Google" id="ProtNLM"/>
    </source>
</evidence>
<dbReference type="InterPro" id="IPR038076">
    <property type="entry name" value="MgtE_N_sf"/>
</dbReference>
<dbReference type="Gene3D" id="1.25.60.10">
    <property type="entry name" value="MgtE N-terminal domain-like"/>
    <property type="match status" value="1"/>
</dbReference>
<reference evidence="1 2" key="1">
    <citation type="submission" date="2018-06" db="EMBL/GenBank/DDBJ databases">
        <authorList>
            <consortium name="Pathogen Informatics"/>
            <person name="Doyle S."/>
        </authorList>
    </citation>
    <scope>NUCLEOTIDE SEQUENCE [LARGE SCALE GENOMIC DNA]</scope>
    <source>
        <strain evidence="1 2">NCTC13076</strain>
    </source>
</reference>
<accession>A0A2X1XMH2</accession>
<dbReference type="EMBL" id="UATM01000028">
    <property type="protein sequence ID" value="SPY43652.1"/>
    <property type="molecule type" value="Genomic_DNA"/>
</dbReference>
<gene>
    <name evidence="1" type="ORF">NCTC13076_00319</name>
</gene>